<evidence type="ECO:0000259" key="4">
    <source>
        <dbReference type="Pfam" id="PF20434"/>
    </source>
</evidence>
<evidence type="ECO:0000313" key="6">
    <source>
        <dbReference type="Proteomes" id="UP000245119"/>
    </source>
</evidence>
<dbReference type="InterPro" id="IPR029058">
    <property type="entry name" value="AB_hydrolase_fold"/>
</dbReference>
<proteinExistence type="predicted"/>
<accession>A0A2T7PVN5</accession>
<comment type="caution">
    <text evidence="5">The sequence shown here is derived from an EMBL/GenBank/DDBJ whole genome shotgun (WGS) entry which is preliminary data.</text>
</comment>
<dbReference type="SUPFAM" id="SSF53474">
    <property type="entry name" value="alpha/beta-Hydrolases"/>
    <property type="match status" value="1"/>
</dbReference>
<keyword evidence="1" id="KW-0378">Hydrolase</keyword>
<keyword evidence="6" id="KW-1185">Reference proteome</keyword>
<dbReference type="OrthoDB" id="433474at2759"/>
<dbReference type="PANTHER" id="PTHR48081">
    <property type="entry name" value="AB HYDROLASE SUPERFAMILY PROTEIN C4A8.06C"/>
    <property type="match status" value="1"/>
</dbReference>
<dbReference type="Pfam" id="PF00326">
    <property type="entry name" value="Peptidase_S9"/>
    <property type="match status" value="1"/>
</dbReference>
<evidence type="ECO:0000256" key="1">
    <source>
        <dbReference type="ARBA" id="ARBA00022801"/>
    </source>
</evidence>
<feature type="domain" description="BD-FAE-like" evidence="4">
    <location>
        <begin position="131"/>
        <end position="226"/>
    </location>
</feature>
<dbReference type="Proteomes" id="UP000245119">
    <property type="component" value="Linkage Group LG1"/>
</dbReference>
<evidence type="ECO:0008006" key="7">
    <source>
        <dbReference type="Google" id="ProtNLM"/>
    </source>
</evidence>
<dbReference type="InterPro" id="IPR001375">
    <property type="entry name" value="Peptidase_S9_cat"/>
</dbReference>
<feature type="domain" description="Peptidase S9 prolyl oligopeptidase catalytic" evidence="3">
    <location>
        <begin position="440"/>
        <end position="539"/>
    </location>
</feature>
<evidence type="ECO:0000313" key="5">
    <source>
        <dbReference type="EMBL" id="PVD37483.1"/>
    </source>
</evidence>
<dbReference type="InterPro" id="IPR050300">
    <property type="entry name" value="GDXG_lipolytic_enzyme"/>
</dbReference>
<evidence type="ECO:0000256" key="2">
    <source>
        <dbReference type="SAM" id="Phobius"/>
    </source>
</evidence>
<dbReference type="GO" id="GO:0004061">
    <property type="term" value="F:arylformamidase activity"/>
    <property type="evidence" value="ECO:0007669"/>
    <property type="project" value="TreeGrafter"/>
</dbReference>
<organism evidence="5 6">
    <name type="scientific">Pomacea canaliculata</name>
    <name type="common">Golden apple snail</name>
    <dbReference type="NCBI Taxonomy" id="400727"/>
    <lineage>
        <taxon>Eukaryota</taxon>
        <taxon>Metazoa</taxon>
        <taxon>Spiralia</taxon>
        <taxon>Lophotrochozoa</taxon>
        <taxon>Mollusca</taxon>
        <taxon>Gastropoda</taxon>
        <taxon>Caenogastropoda</taxon>
        <taxon>Architaenioglossa</taxon>
        <taxon>Ampullarioidea</taxon>
        <taxon>Ampullariidae</taxon>
        <taxon>Pomacea</taxon>
    </lineage>
</organism>
<dbReference type="Gene3D" id="3.40.50.1820">
    <property type="entry name" value="alpha/beta hydrolase"/>
    <property type="match status" value="2"/>
</dbReference>
<keyword evidence="2" id="KW-1133">Transmembrane helix</keyword>
<dbReference type="GO" id="GO:0008236">
    <property type="term" value="F:serine-type peptidase activity"/>
    <property type="evidence" value="ECO:0007669"/>
    <property type="project" value="InterPro"/>
</dbReference>
<dbReference type="STRING" id="400727.A0A2T7PVN5"/>
<dbReference type="InterPro" id="IPR049492">
    <property type="entry name" value="BD-FAE-like_dom"/>
</dbReference>
<dbReference type="GO" id="GO:0006508">
    <property type="term" value="P:proteolysis"/>
    <property type="evidence" value="ECO:0007669"/>
    <property type="project" value="InterPro"/>
</dbReference>
<reference evidence="5 6" key="1">
    <citation type="submission" date="2018-04" db="EMBL/GenBank/DDBJ databases">
        <title>The genome of golden apple snail Pomacea canaliculata provides insight into stress tolerance and invasive adaptation.</title>
        <authorList>
            <person name="Liu C."/>
            <person name="Liu B."/>
            <person name="Ren Y."/>
            <person name="Zhang Y."/>
            <person name="Wang H."/>
            <person name="Li S."/>
            <person name="Jiang F."/>
            <person name="Yin L."/>
            <person name="Zhang G."/>
            <person name="Qian W."/>
            <person name="Fan W."/>
        </authorList>
    </citation>
    <scope>NUCLEOTIDE SEQUENCE [LARGE SCALE GENOMIC DNA]</scope>
    <source>
        <strain evidence="5">SZHN2017</strain>
        <tissue evidence="5">Muscle</tissue>
    </source>
</reference>
<dbReference type="AlphaFoldDB" id="A0A2T7PVN5"/>
<evidence type="ECO:0000259" key="3">
    <source>
        <dbReference type="Pfam" id="PF00326"/>
    </source>
</evidence>
<dbReference type="EMBL" id="PZQS01000001">
    <property type="protein sequence ID" value="PVD37483.1"/>
    <property type="molecule type" value="Genomic_DNA"/>
</dbReference>
<name>A0A2T7PVN5_POMCA</name>
<dbReference type="Pfam" id="PF20434">
    <property type="entry name" value="BD-FAE"/>
    <property type="match status" value="1"/>
</dbReference>
<gene>
    <name evidence="5" type="ORF">C0Q70_00073</name>
</gene>
<protein>
    <recommendedName>
        <fullName evidence="7">Alpha/beta hydrolase fold-3 domain-containing protein</fullName>
    </recommendedName>
</protein>
<feature type="transmembrane region" description="Helical" evidence="2">
    <location>
        <begin position="20"/>
        <end position="45"/>
    </location>
</feature>
<dbReference type="PANTHER" id="PTHR48081:SF33">
    <property type="entry name" value="KYNURENINE FORMAMIDASE"/>
    <property type="match status" value="1"/>
</dbReference>
<keyword evidence="2" id="KW-0812">Transmembrane</keyword>
<keyword evidence="2" id="KW-0472">Membrane</keyword>
<sequence length="569" mass="62299">MYEQLLAGFDAVADQAMLRTVSHLILVAMSSAVVVPYAITILSHLMYSHQPLRQAAARSLHPRRVYAFSLVLLQKMVLYLRYSPLYLRWRYYYINADPAILIKNIAYGRNNCSLDLHLPEPRHTVVLQKKAVLKPVVVFLFGGAWSSGDKSMYGALCYQLANRLDSLICCPNYSLYPQGCVDDMIQDIVDCVQWIYDNIHSYGGQKEKLMIVGHSAGAHLGALAILELLHEERTQNSSVLSPDLLPSLCFHEGHYTSAAPIVGNHEDSSESSESFAVVSENGNSESVALIMGTSGALSSSLTHELEASASAAGQEALVCSEGLDTSAVDVFDVTTNSGVPERMEPSFIISGLEASGMETYEPGKGLTELVQEIQVKVRRSGGPGDVVEISKIISQEVSTATGENESCDEEDDDNDSIITVRPKDIERHATLSDLCGCIKAFVGLAGVYHIGDHYSHESFRGIEDISSMTPAMYGHDHFERFSPTTMLMSLTAPISLPCMVLVHGTADRVVPIKSSEKMATALSRIGTNVSLQVLPNCDHYDICFDLMLPSRQFHNTLMTILMETASSVF</sequence>